<name>A0A6C0DWB0_9ZZZZ</name>
<feature type="transmembrane region" description="Helical" evidence="1">
    <location>
        <begin position="37"/>
        <end position="57"/>
    </location>
</feature>
<reference evidence="2" key="1">
    <citation type="journal article" date="2020" name="Nature">
        <title>Giant virus diversity and host interactions through global metagenomics.</title>
        <authorList>
            <person name="Schulz F."/>
            <person name="Roux S."/>
            <person name="Paez-Espino D."/>
            <person name="Jungbluth S."/>
            <person name="Walsh D.A."/>
            <person name="Denef V.J."/>
            <person name="McMahon K.D."/>
            <person name="Konstantinidis K.T."/>
            <person name="Eloe-Fadrosh E.A."/>
            <person name="Kyrpides N.C."/>
            <person name="Woyke T."/>
        </authorList>
    </citation>
    <scope>NUCLEOTIDE SEQUENCE</scope>
    <source>
        <strain evidence="2">GVMAG-M-3300023174-92</strain>
    </source>
</reference>
<sequence length="62" mass="7445">MKIDNINHYGDIMAIPFFAIAILYLYSIDYRNPIENILLFFCISGFILDIFFTFVFLKSRRR</sequence>
<keyword evidence="1" id="KW-0812">Transmembrane</keyword>
<evidence type="ECO:0000313" key="2">
    <source>
        <dbReference type="EMBL" id="QHT21246.1"/>
    </source>
</evidence>
<keyword evidence="1" id="KW-1133">Transmembrane helix</keyword>
<dbReference type="EMBL" id="MN739688">
    <property type="protein sequence ID" value="QHT21246.1"/>
    <property type="molecule type" value="Genomic_DNA"/>
</dbReference>
<proteinExistence type="predicted"/>
<keyword evidence="1" id="KW-0472">Membrane</keyword>
<protein>
    <submittedName>
        <fullName evidence="2">Uncharacterized protein</fullName>
    </submittedName>
</protein>
<evidence type="ECO:0000256" key="1">
    <source>
        <dbReference type="SAM" id="Phobius"/>
    </source>
</evidence>
<organism evidence="2">
    <name type="scientific">viral metagenome</name>
    <dbReference type="NCBI Taxonomy" id="1070528"/>
    <lineage>
        <taxon>unclassified sequences</taxon>
        <taxon>metagenomes</taxon>
        <taxon>organismal metagenomes</taxon>
    </lineage>
</organism>
<feature type="transmembrane region" description="Helical" evidence="1">
    <location>
        <begin position="12"/>
        <end position="31"/>
    </location>
</feature>
<accession>A0A6C0DWB0</accession>
<dbReference type="AlphaFoldDB" id="A0A6C0DWB0"/>